<dbReference type="Gene3D" id="2.40.100.10">
    <property type="entry name" value="Cyclophilin-like"/>
    <property type="match status" value="1"/>
</dbReference>
<keyword evidence="3" id="KW-0067">ATP-binding</keyword>
<reference evidence="5 6" key="1">
    <citation type="submission" date="2021-03" db="EMBL/GenBank/DDBJ databases">
        <title>novel species isolated from a fishpond in China.</title>
        <authorList>
            <person name="Lu H."/>
            <person name="Cai Z."/>
        </authorList>
    </citation>
    <scope>NUCLEOTIDE SEQUENCE [LARGE SCALE GENOMIC DNA]</scope>
    <source>
        <strain evidence="5 6">H41</strain>
    </source>
</reference>
<name>A0ABS3C7M4_9BACT</name>
<proteinExistence type="predicted"/>
<feature type="domain" description="Carboxyltransferase" evidence="4">
    <location>
        <begin position="28"/>
        <end position="292"/>
    </location>
</feature>
<keyword evidence="2" id="KW-0378">Hydrolase</keyword>
<dbReference type="Pfam" id="PF02626">
    <property type="entry name" value="CT_A_B"/>
    <property type="match status" value="1"/>
</dbReference>
<organism evidence="5 6">
    <name type="scientific">Algoriphagus oliviformis</name>
    <dbReference type="NCBI Taxonomy" id="2811231"/>
    <lineage>
        <taxon>Bacteria</taxon>
        <taxon>Pseudomonadati</taxon>
        <taxon>Bacteroidota</taxon>
        <taxon>Cytophagia</taxon>
        <taxon>Cytophagales</taxon>
        <taxon>Cyclobacteriaceae</taxon>
        <taxon>Algoriphagus</taxon>
    </lineage>
</organism>
<evidence type="ECO:0000256" key="1">
    <source>
        <dbReference type="ARBA" id="ARBA00022741"/>
    </source>
</evidence>
<gene>
    <name evidence="5" type="ORF">J0A68_19385</name>
</gene>
<evidence type="ECO:0000313" key="5">
    <source>
        <dbReference type="EMBL" id="MBN7813127.1"/>
    </source>
</evidence>
<dbReference type="PANTHER" id="PTHR43309">
    <property type="entry name" value="5-OXOPROLINASE SUBUNIT C"/>
    <property type="match status" value="1"/>
</dbReference>
<dbReference type="PANTHER" id="PTHR43309:SF3">
    <property type="entry name" value="5-OXOPROLINASE SUBUNIT C"/>
    <property type="match status" value="1"/>
</dbReference>
<keyword evidence="1" id="KW-0547">Nucleotide-binding</keyword>
<keyword evidence="6" id="KW-1185">Reference proteome</keyword>
<dbReference type="InterPro" id="IPR029000">
    <property type="entry name" value="Cyclophilin-like_dom_sf"/>
</dbReference>
<sequence length="293" mass="32116">MKETALATILRTGPGTSVQDLGRTGMARFGVPLSGAMDLRSLRWVNHLLQNDENAAVLEISQPGFSLRFSAPTCIALAGALTEARLNGASVANSTILPVHAGDRLEIGALAKGARLYLGVKKGFQTPEILGSRSFYKNLTDQSFLSKESTLPYHPDSTLPQRQHAKARWSGDWFDTDTLSVHPGPDFPLLDKAQRKRLLEEAFTLSNLADRMGMQLVEPLPNELPELPTNPVFPGMVQLTAGGKLLVLLRDAQVTGGYPRVLFLEEESQWVLAQKKPGDQIRFCLAKSQETRD</sequence>
<evidence type="ECO:0000256" key="3">
    <source>
        <dbReference type="ARBA" id="ARBA00022840"/>
    </source>
</evidence>
<evidence type="ECO:0000256" key="2">
    <source>
        <dbReference type="ARBA" id="ARBA00022801"/>
    </source>
</evidence>
<dbReference type="RefSeq" id="WP_206579904.1">
    <property type="nucleotide sequence ID" value="NZ_JAFKCT010000010.1"/>
</dbReference>
<dbReference type="EMBL" id="JAFKCT010000010">
    <property type="protein sequence ID" value="MBN7813127.1"/>
    <property type="molecule type" value="Genomic_DNA"/>
</dbReference>
<dbReference type="InterPro" id="IPR003778">
    <property type="entry name" value="CT_A_B"/>
</dbReference>
<accession>A0ABS3C7M4</accession>
<dbReference type="InterPro" id="IPR052708">
    <property type="entry name" value="PxpC"/>
</dbReference>
<dbReference type="SMART" id="SM00797">
    <property type="entry name" value="AHS2"/>
    <property type="match status" value="1"/>
</dbReference>
<comment type="caution">
    <text evidence="5">The sequence shown here is derived from an EMBL/GenBank/DDBJ whole genome shotgun (WGS) entry which is preliminary data.</text>
</comment>
<dbReference type="Proteomes" id="UP000664317">
    <property type="component" value="Unassembled WGS sequence"/>
</dbReference>
<protein>
    <submittedName>
        <fullName evidence="5">Biotin-dependent carboxyltransferase family protein</fullName>
    </submittedName>
</protein>
<evidence type="ECO:0000259" key="4">
    <source>
        <dbReference type="SMART" id="SM00797"/>
    </source>
</evidence>
<evidence type="ECO:0000313" key="6">
    <source>
        <dbReference type="Proteomes" id="UP000664317"/>
    </source>
</evidence>